<dbReference type="PROSITE" id="PS51194">
    <property type="entry name" value="HELICASE_CTER"/>
    <property type="match status" value="1"/>
</dbReference>
<dbReference type="PANTHER" id="PTHR30580">
    <property type="entry name" value="PRIMOSOMAL PROTEIN N"/>
    <property type="match status" value="1"/>
</dbReference>
<dbReference type="InterPro" id="IPR005259">
    <property type="entry name" value="PriA"/>
</dbReference>
<feature type="binding site" evidence="11">
    <location>
        <position position="473"/>
    </location>
    <ligand>
        <name>Zn(2+)</name>
        <dbReference type="ChEBI" id="CHEBI:29105"/>
        <label>1</label>
    </ligand>
</feature>
<feature type="binding site" evidence="11">
    <location>
        <position position="470"/>
    </location>
    <ligand>
        <name>Zn(2+)</name>
        <dbReference type="ChEBI" id="CHEBI:29105"/>
        <label>1</label>
    </ligand>
</feature>
<dbReference type="SMART" id="SM00487">
    <property type="entry name" value="DEXDc"/>
    <property type="match status" value="1"/>
</dbReference>
<keyword evidence="15" id="KW-1185">Reference proteome</keyword>
<comment type="catalytic activity">
    <reaction evidence="11">
        <text>Couples ATP hydrolysis with the unwinding of duplex DNA by translocating in the 3'-5' direction.</text>
        <dbReference type="EC" id="5.6.2.4"/>
    </reaction>
</comment>
<feature type="binding site" evidence="11">
    <location>
        <position position="430"/>
    </location>
    <ligand>
        <name>Zn(2+)</name>
        <dbReference type="ChEBI" id="CHEBI:29105"/>
        <label>1</label>
    </ligand>
</feature>
<dbReference type="RefSeq" id="WP_305943839.1">
    <property type="nucleotide sequence ID" value="NZ_JAUZVY010000001.1"/>
</dbReference>
<keyword evidence="7 11" id="KW-0862">Zinc</keyword>
<keyword evidence="6 11" id="KW-0347">Helicase</keyword>
<evidence type="ECO:0000256" key="1">
    <source>
        <dbReference type="ARBA" id="ARBA00022515"/>
    </source>
</evidence>
<keyword evidence="9 11" id="KW-0238">DNA-binding</keyword>
<dbReference type="Gene3D" id="3.40.1440.60">
    <property type="entry name" value="PriA, 3(prime) DNA-binding domain"/>
    <property type="match status" value="1"/>
</dbReference>
<dbReference type="InterPro" id="IPR041236">
    <property type="entry name" value="PriA_C"/>
</dbReference>
<dbReference type="CDD" id="cd17929">
    <property type="entry name" value="DEXHc_priA"/>
    <property type="match status" value="1"/>
</dbReference>
<evidence type="ECO:0000256" key="10">
    <source>
        <dbReference type="ARBA" id="ARBA00023235"/>
    </source>
</evidence>
<feature type="binding site" evidence="11">
    <location>
        <position position="457"/>
    </location>
    <ligand>
        <name>Zn(2+)</name>
        <dbReference type="ChEBI" id="CHEBI:29105"/>
        <label>2</label>
    </ligand>
</feature>
<dbReference type="InterPro" id="IPR040498">
    <property type="entry name" value="PriA_CRR"/>
</dbReference>
<dbReference type="SUPFAM" id="SSF52540">
    <property type="entry name" value="P-loop containing nucleoside triphosphate hydrolases"/>
    <property type="match status" value="2"/>
</dbReference>
<accession>A0ABT9GKW5</accession>
<comment type="cofactor">
    <cofactor evidence="11">
        <name>Zn(2+)</name>
        <dbReference type="ChEBI" id="CHEBI:29105"/>
    </cofactor>
    <text evidence="11">Binds 2 zinc ions per subunit.</text>
</comment>
<reference evidence="14 15" key="1">
    <citation type="submission" date="2023-08" db="EMBL/GenBank/DDBJ databases">
        <authorList>
            <person name="Joshi A."/>
            <person name="Thite S."/>
        </authorList>
    </citation>
    <scope>NUCLEOTIDE SEQUENCE [LARGE SCALE GENOMIC DNA]</scope>
    <source>
        <strain evidence="14 15">1E1</strain>
    </source>
</reference>
<evidence type="ECO:0000256" key="9">
    <source>
        <dbReference type="ARBA" id="ARBA00023125"/>
    </source>
</evidence>
<evidence type="ECO:0000256" key="11">
    <source>
        <dbReference type="HAMAP-Rule" id="MF_00983"/>
    </source>
</evidence>
<dbReference type="PANTHER" id="PTHR30580:SF0">
    <property type="entry name" value="PRIMOSOMAL PROTEIN N"/>
    <property type="match status" value="1"/>
</dbReference>
<dbReference type="Pfam" id="PF17764">
    <property type="entry name" value="PriA_3primeBD"/>
    <property type="match status" value="1"/>
</dbReference>
<dbReference type="NCBIfam" id="NF004067">
    <property type="entry name" value="PRK05580.1-4"/>
    <property type="match status" value="1"/>
</dbReference>
<evidence type="ECO:0000256" key="8">
    <source>
        <dbReference type="ARBA" id="ARBA00022840"/>
    </source>
</evidence>
<feature type="binding site" evidence="11">
    <location>
        <position position="460"/>
    </location>
    <ligand>
        <name>Zn(2+)</name>
        <dbReference type="ChEBI" id="CHEBI:29105"/>
        <label>2</label>
    </ligand>
</feature>
<protein>
    <recommendedName>
        <fullName evidence="11">Replication restart protein PriA</fullName>
    </recommendedName>
    <alternativeName>
        <fullName evidence="11">ATP-dependent DNA helicase PriA</fullName>
        <ecNumber evidence="11">5.6.2.4</ecNumber>
    </alternativeName>
    <alternativeName>
        <fullName evidence="11">DNA 3'-5' helicase PriA</fullName>
    </alternativeName>
</protein>
<evidence type="ECO:0000256" key="4">
    <source>
        <dbReference type="ARBA" id="ARBA00022741"/>
    </source>
</evidence>
<evidence type="ECO:0000256" key="5">
    <source>
        <dbReference type="ARBA" id="ARBA00022801"/>
    </source>
</evidence>
<keyword evidence="1 11" id="KW-0639">Primosome</keyword>
<keyword evidence="3 11" id="KW-0479">Metal-binding</keyword>
<comment type="similarity">
    <text evidence="11">Belongs to the helicase family. PriA subfamily.</text>
</comment>
<sequence>MPVIRVALPVPLRQSFDYLLAAGMQVQVGCRVRVPFGKRELIGIAWQLEPSDGFSSDALKEVLEVLDPSPVLSAALCQLLSFAADYYHHPLGEVLVAAIPALLREGKALPAHQSIHYQLSDAGQALSAGDLARAPKQQALWQQLQQQALDETAIQSEQRPALKALRQKGLVSQKEKPFAPYQPLLTPQSGLTLTTDQALAVSAIVQAQGRFQPFLLEGITGSGKTEVYLQSIAPLLTQGKQVLVLVPEIGLTPQTLARFSRRFAVPVLSWHSGLTDTERLACWQHAATGSAAIVIGTRSALFLRFAKLGMIVVDEEHDPSLKQQDGFRYHARDLAVKRAALEQCPVVLGSATPSLESLHNALQGRFQLLQLHNRASGQQLPGLELIDLQQQPVHFGLAESTIQQIKQTLQQGFQVMLFLNRRGFAPALSCDECGWVADCQRCDASMTWHKQDRQLNCHHCGSSRPVPRQCGHCGSTRLVPLGQGTEQLEAQLQPMFPDVPVVRLDRDSTRRKGSLAEALQHITEGGPQLIVGTQMLAKGHHFPKVTLVVIVDVDGALFSSDFRAPEQLAQLITQVAGRAGRAQHAGKVLLQSRYPDHGILQDIIHNGYPSFARLALSEREQTQLPPYQFLALLRAEAHQDELPQQWLHQLVALAKVQAPQVQLLGPIRAPLERKAGKYRWQLHCYSASRAGLHQLLDQLIDASQSWSLTRKLRWQLDVDPIDLS</sequence>
<feature type="binding site" evidence="11">
    <location>
        <position position="442"/>
    </location>
    <ligand>
        <name>Zn(2+)</name>
        <dbReference type="ChEBI" id="CHEBI:29105"/>
        <label>2</label>
    </ligand>
</feature>
<dbReference type="InterPro" id="IPR014001">
    <property type="entry name" value="Helicase_ATP-bd"/>
</dbReference>
<keyword evidence="2 11" id="KW-0235">DNA replication</keyword>
<dbReference type="Proteomes" id="UP001236258">
    <property type="component" value="Unassembled WGS sequence"/>
</dbReference>
<proteinExistence type="inferred from homology"/>
<comment type="subunit">
    <text evidence="11">Component of the replication restart primosome.</text>
</comment>
<keyword evidence="10 11" id="KW-0413">Isomerase</keyword>
<dbReference type="CDD" id="cd18804">
    <property type="entry name" value="SF2_C_priA"/>
    <property type="match status" value="1"/>
</dbReference>
<evidence type="ECO:0000313" key="14">
    <source>
        <dbReference type="EMBL" id="MDP4527617.1"/>
    </source>
</evidence>
<dbReference type="HAMAP" id="MF_00983">
    <property type="entry name" value="PriA"/>
    <property type="match status" value="1"/>
</dbReference>
<dbReference type="Gene3D" id="3.40.50.300">
    <property type="entry name" value="P-loop containing nucleotide triphosphate hydrolases"/>
    <property type="match status" value="2"/>
</dbReference>
<dbReference type="InterPro" id="IPR011545">
    <property type="entry name" value="DEAD/DEAH_box_helicase_dom"/>
</dbReference>
<keyword evidence="4 11" id="KW-0547">Nucleotide-binding</keyword>
<name>A0ABT9GKW5_9GAMM</name>
<feature type="binding site" evidence="11">
    <location>
        <position position="433"/>
    </location>
    <ligand>
        <name>Zn(2+)</name>
        <dbReference type="ChEBI" id="CHEBI:29105"/>
        <label>1</label>
    </ligand>
</feature>
<dbReference type="GO" id="GO:0016787">
    <property type="term" value="F:hydrolase activity"/>
    <property type="evidence" value="ECO:0007669"/>
    <property type="project" value="UniProtKB-KW"/>
</dbReference>
<evidence type="ECO:0000313" key="15">
    <source>
        <dbReference type="Proteomes" id="UP001236258"/>
    </source>
</evidence>
<feature type="domain" description="Helicase ATP-binding" evidence="12">
    <location>
        <begin position="205"/>
        <end position="371"/>
    </location>
</feature>
<dbReference type="Pfam" id="PF00270">
    <property type="entry name" value="DEAD"/>
    <property type="match status" value="1"/>
</dbReference>
<dbReference type="NCBIfam" id="TIGR00595">
    <property type="entry name" value="priA"/>
    <property type="match status" value="1"/>
</dbReference>
<dbReference type="Pfam" id="PF18074">
    <property type="entry name" value="PriA_C"/>
    <property type="match status" value="1"/>
</dbReference>
<gene>
    <name evidence="11 14" type="primary">priA</name>
    <name evidence="14" type="ORF">Q3O59_01060</name>
</gene>
<dbReference type="EC" id="5.6.2.4" evidence="11"/>
<dbReference type="InterPro" id="IPR027417">
    <property type="entry name" value="P-loop_NTPase"/>
</dbReference>
<evidence type="ECO:0000256" key="2">
    <source>
        <dbReference type="ARBA" id="ARBA00022705"/>
    </source>
</evidence>
<comment type="catalytic activity">
    <reaction evidence="11">
        <text>ATP + H2O = ADP + phosphate + H(+)</text>
        <dbReference type="Rhea" id="RHEA:13065"/>
        <dbReference type="ChEBI" id="CHEBI:15377"/>
        <dbReference type="ChEBI" id="CHEBI:15378"/>
        <dbReference type="ChEBI" id="CHEBI:30616"/>
        <dbReference type="ChEBI" id="CHEBI:43474"/>
        <dbReference type="ChEBI" id="CHEBI:456216"/>
        <dbReference type="EC" id="5.6.2.4"/>
    </reaction>
</comment>
<comment type="function">
    <text evidence="11">Initiates the restart of stalled replication forks, which reloads the replicative helicase on sites other than the origin of replication. Recognizes and binds to abandoned replication forks and remodels them to uncover a helicase loading site. Promotes assembly of the primosome at these replication forks.</text>
</comment>
<comment type="caution">
    <text evidence="14">The sequence shown here is derived from an EMBL/GenBank/DDBJ whole genome shotgun (WGS) entry which is preliminary data.</text>
</comment>
<dbReference type="NCBIfam" id="NF004065">
    <property type="entry name" value="PRK05580.1-1"/>
    <property type="match status" value="1"/>
</dbReference>
<dbReference type="InterPro" id="IPR041222">
    <property type="entry name" value="PriA_3primeBD"/>
</dbReference>
<evidence type="ECO:0000256" key="7">
    <source>
        <dbReference type="ARBA" id="ARBA00022833"/>
    </source>
</evidence>
<dbReference type="InterPro" id="IPR042115">
    <property type="entry name" value="PriA_3primeBD_sf"/>
</dbReference>
<organism evidence="14 15">
    <name type="scientific">Alkalimonas delamerensis</name>
    <dbReference type="NCBI Taxonomy" id="265981"/>
    <lineage>
        <taxon>Bacteria</taxon>
        <taxon>Pseudomonadati</taxon>
        <taxon>Pseudomonadota</taxon>
        <taxon>Gammaproteobacteria</taxon>
        <taxon>Alkalimonas</taxon>
    </lineage>
</organism>
<dbReference type="Pfam" id="PF18319">
    <property type="entry name" value="Zn_ribbon_PriA"/>
    <property type="match status" value="1"/>
</dbReference>
<dbReference type="InterPro" id="IPR001650">
    <property type="entry name" value="Helicase_C-like"/>
</dbReference>
<keyword evidence="5 11" id="KW-0378">Hydrolase</keyword>
<feature type="domain" description="Helicase C-terminal" evidence="13">
    <location>
        <begin position="465"/>
        <end position="627"/>
    </location>
</feature>
<feature type="binding site" evidence="11">
    <location>
        <position position="439"/>
    </location>
    <ligand>
        <name>Zn(2+)</name>
        <dbReference type="ChEBI" id="CHEBI:29105"/>
        <label>2</label>
    </ligand>
</feature>
<evidence type="ECO:0000259" key="12">
    <source>
        <dbReference type="PROSITE" id="PS51192"/>
    </source>
</evidence>
<dbReference type="Pfam" id="PF00271">
    <property type="entry name" value="Helicase_C"/>
    <property type="match status" value="1"/>
</dbReference>
<dbReference type="EMBL" id="JAUZVY010000001">
    <property type="protein sequence ID" value="MDP4527617.1"/>
    <property type="molecule type" value="Genomic_DNA"/>
</dbReference>
<keyword evidence="8 11" id="KW-0067">ATP-binding</keyword>
<evidence type="ECO:0000256" key="6">
    <source>
        <dbReference type="ARBA" id="ARBA00022806"/>
    </source>
</evidence>
<dbReference type="PROSITE" id="PS51192">
    <property type="entry name" value="HELICASE_ATP_BIND_1"/>
    <property type="match status" value="1"/>
</dbReference>
<dbReference type="SMART" id="SM00490">
    <property type="entry name" value="HELICc"/>
    <property type="match status" value="1"/>
</dbReference>
<evidence type="ECO:0000256" key="3">
    <source>
        <dbReference type="ARBA" id="ARBA00022723"/>
    </source>
</evidence>
<evidence type="ECO:0000259" key="13">
    <source>
        <dbReference type="PROSITE" id="PS51194"/>
    </source>
</evidence>